<dbReference type="Proteomes" id="UP000448943">
    <property type="component" value="Unassembled WGS sequence"/>
</dbReference>
<evidence type="ECO:0000313" key="2">
    <source>
        <dbReference type="Proteomes" id="UP000448943"/>
    </source>
</evidence>
<name>A0A6N9PVV0_9BACL</name>
<organism evidence="1 2">
    <name type="scientific">Chengkuizengella marina</name>
    <dbReference type="NCBI Taxonomy" id="2507566"/>
    <lineage>
        <taxon>Bacteria</taxon>
        <taxon>Bacillati</taxon>
        <taxon>Bacillota</taxon>
        <taxon>Bacilli</taxon>
        <taxon>Bacillales</taxon>
        <taxon>Paenibacillaceae</taxon>
        <taxon>Chengkuizengella</taxon>
    </lineage>
</organism>
<dbReference type="AlphaFoldDB" id="A0A6N9PVV0"/>
<proteinExistence type="predicted"/>
<gene>
    <name evidence="1" type="ORF">ERL59_01610</name>
</gene>
<dbReference type="RefSeq" id="WP_160643830.1">
    <property type="nucleotide sequence ID" value="NZ_SIJB01000005.1"/>
</dbReference>
<evidence type="ECO:0000313" key="1">
    <source>
        <dbReference type="EMBL" id="NBI27659.1"/>
    </source>
</evidence>
<accession>A0A6N9PVV0</accession>
<dbReference type="OrthoDB" id="2680720at2"/>
<comment type="caution">
    <text evidence="1">The sequence shown here is derived from an EMBL/GenBank/DDBJ whole genome shotgun (WGS) entry which is preliminary data.</text>
</comment>
<sequence>MSYKRKTVYFNMENEKQKELYEWCTSERKNFSMFIRNLLSIYKDNQVLIENKSVDDLPILQPTEEDKMYMNDIL</sequence>
<dbReference type="EMBL" id="SIJB01000005">
    <property type="protein sequence ID" value="NBI27659.1"/>
    <property type="molecule type" value="Genomic_DNA"/>
</dbReference>
<protein>
    <submittedName>
        <fullName evidence="1">Uncharacterized protein</fullName>
    </submittedName>
</protein>
<reference evidence="1 2" key="1">
    <citation type="submission" date="2019-01" db="EMBL/GenBank/DDBJ databases">
        <title>Chengkuizengella sp. nov., isolated from deep-sea sediment of East Pacific Ocean.</title>
        <authorList>
            <person name="Yang J."/>
            <person name="Lai Q."/>
            <person name="Shao Z."/>
        </authorList>
    </citation>
    <scope>NUCLEOTIDE SEQUENCE [LARGE SCALE GENOMIC DNA]</scope>
    <source>
        <strain evidence="1 2">YPA3-1-1</strain>
    </source>
</reference>
<keyword evidence="2" id="KW-1185">Reference proteome</keyword>